<comment type="caution">
    <text evidence="3">The sequence shown here is derived from an EMBL/GenBank/DDBJ whole genome shotgun (WGS) entry which is preliminary data.</text>
</comment>
<dbReference type="SUPFAM" id="SSF50475">
    <property type="entry name" value="FMN-binding split barrel"/>
    <property type="match status" value="1"/>
</dbReference>
<dbReference type="InterPro" id="IPR050268">
    <property type="entry name" value="NADH-dep_flavin_reductase"/>
</dbReference>
<dbReference type="RefSeq" id="WP_104358670.1">
    <property type="nucleotide sequence ID" value="NZ_CALFFA010000044.1"/>
</dbReference>
<gene>
    <name evidence="3" type="ORF">C1702_15720</name>
</gene>
<protein>
    <submittedName>
        <fullName evidence="3">Monooxygenase</fullName>
    </submittedName>
</protein>
<dbReference type="Proteomes" id="UP000239406">
    <property type="component" value="Unassembled WGS sequence"/>
</dbReference>
<dbReference type="PANTHER" id="PTHR30466:SF11">
    <property type="entry name" value="FLAVIN-DEPENDENT MONOOXYGENASE, REDUCTASE SUBUNIT HSAB"/>
    <property type="match status" value="1"/>
</dbReference>
<dbReference type="AlphaFoldDB" id="A0A2S5T0W8"/>
<dbReference type="Gene3D" id="3.30.450.40">
    <property type="match status" value="1"/>
</dbReference>
<dbReference type="GO" id="GO:0042602">
    <property type="term" value="F:riboflavin reductase (NADPH) activity"/>
    <property type="evidence" value="ECO:0007669"/>
    <property type="project" value="TreeGrafter"/>
</dbReference>
<dbReference type="Gene3D" id="2.30.110.10">
    <property type="entry name" value="Electron Transport, Fmn-binding Protein, Chain A"/>
    <property type="match status" value="1"/>
</dbReference>
<organism evidence="3 4">
    <name type="scientific">Caldimonas thermodepolymerans</name>
    <dbReference type="NCBI Taxonomy" id="215580"/>
    <lineage>
        <taxon>Bacteria</taxon>
        <taxon>Pseudomonadati</taxon>
        <taxon>Pseudomonadota</taxon>
        <taxon>Betaproteobacteria</taxon>
        <taxon>Burkholderiales</taxon>
        <taxon>Sphaerotilaceae</taxon>
        <taxon>Caldimonas</taxon>
    </lineage>
</organism>
<dbReference type="PROSITE" id="PS51078">
    <property type="entry name" value="ICLR_ED"/>
    <property type="match status" value="1"/>
</dbReference>
<dbReference type="InterPro" id="IPR014757">
    <property type="entry name" value="Tscrpt_reg_IclR_C"/>
</dbReference>
<dbReference type="EMBL" id="PSNY01000021">
    <property type="protein sequence ID" value="PPE68675.1"/>
    <property type="molecule type" value="Genomic_DNA"/>
</dbReference>
<dbReference type="GO" id="GO:0004497">
    <property type="term" value="F:monooxygenase activity"/>
    <property type="evidence" value="ECO:0007669"/>
    <property type="project" value="UniProtKB-KW"/>
</dbReference>
<evidence type="ECO:0000313" key="3">
    <source>
        <dbReference type="EMBL" id="PPE68675.1"/>
    </source>
</evidence>
<dbReference type="SMART" id="SM00903">
    <property type="entry name" value="Flavin_Reduct"/>
    <property type="match status" value="1"/>
</dbReference>
<dbReference type="InterPro" id="IPR002563">
    <property type="entry name" value="Flavin_Rdtase-like_dom"/>
</dbReference>
<keyword evidence="2" id="KW-0560">Oxidoreductase</keyword>
<name>A0A2S5T0W8_9BURK</name>
<dbReference type="InterPro" id="IPR029016">
    <property type="entry name" value="GAF-like_dom_sf"/>
</dbReference>
<dbReference type="GO" id="GO:0010181">
    <property type="term" value="F:FMN binding"/>
    <property type="evidence" value="ECO:0007669"/>
    <property type="project" value="InterPro"/>
</dbReference>
<sequence>MDNATAPRAIDPNRFREVLGSYPTGVAVVTAMDAQGAPIGMVVGTFTSVSLEPPLVAFLPMKSSRTFDLMRKSPSFCINVLAADQEPICRKLAAPGENKFASIPWHASPAGNPVIDGVVSWIDCTYDNIIEAGDHYIVLGAVLDMNLERNTTPLLFFQRGYGGFSTGPLVAAAERDTLQAVGLAEAAREEIETLAARLSAECALLASTGRDSVYVAVANYSLNRRGSSRLGFHVPIVPPMGALFVGQPGSPDDETWLSRLGRCDESVREAARERLARVRERGWSICLCNGHEKADLEEGIELYTNPHRTPEQERRLLALVQATSALHEPAEILDDQRYDVLHISAPVHDADGQVALVVRLSELPRGMDGRLIRDCAKRLQETAAAIGRRITPLRRKAAGG</sequence>
<dbReference type="PANTHER" id="PTHR30466">
    <property type="entry name" value="FLAVIN REDUCTASE"/>
    <property type="match status" value="1"/>
</dbReference>
<keyword evidence="4" id="KW-1185">Reference proteome</keyword>
<keyword evidence="3" id="KW-0503">Monooxygenase</keyword>
<dbReference type="Pfam" id="PF01613">
    <property type="entry name" value="Flavin_Reduct"/>
    <property type="match status" value="1"/>
</dbReference>
<comment type="similarity">
    <text evidence="1">Belongs to the non-flavoprotein flavin reductase family.</text>
</comment>
<dbReference type="InterPro" id="IPR012349">
    <property type="entry name" value="Split_barrel_FMN-bd"/>
</dbReference>
<reference evidence="3 4" key="1">
    <citation type="submission" date="2018-02" db="EMBL/GenBank/DDBJ databases">
        <title>Reclassifiation of [Polyangium] brachysporum DSM 7029 as Guopingzhaonella breviflexa gen. nov., sp. nov., a member of the family Comamonadaceae.</title>
        <authorList>
            <person name="Tang B."/>
        </authorList>
    </citation>
    <scope>NUCLEOTIDE SEQUENCE [LARGE SCALE GENOMIC DNA]</scope>
    <source>
        <strain evidence="3 4">DSM 15344</strain>
    </source>
</reference>
<proteinExistence type="inferred from homology"/>
<evidence type="ECO:0000313" key="4">
    <source>
        <dbReference type="Proteomes" id="UP000239406"/>
    </source>
</evidence>
<accession>A0A2S5T0W8</accession>
<evidence type="ECO:0000256" key="1">
    <source>
        <dbReference type="ARBA" id="ARBA00008898"/>
    </source>
</evidence>
<evidence type="ECO:0000256" key="2">
    <source>
        <dbReference type="ARBA" id="ARBA00023002"/>
    </source>
</evidence>
<dbReference type="SUPFAM" id="SSF55781">
    <property type="entry name" value="GAF domain-like"/>
    <property type="match status" value="1"/>
</dbReference>